<dbReference type="InParanoid" id="A0A1S3K8Y3"/>
<dbReference type="PANTHER" id="PTHR11475">
    <property type="entry name" value="OXIDASE/PEROXIDASE"/>
    <property type="match status" value="1"/>
</dbReference>
<dbReference type="AlphaFoldDB" id="A0A1S3K8Y3"/>
<keyword evidence="5" id="KW-0479">Metal-binding</keyword>
<keyword evidence="5" id="KW-0408">Iron</keyword>
<dbReference type="GO" id="GO:0006979">
    <property type="term" value="P:response to oxidative stress"/>
    <property type="evidence" value="ECO:0007669"/>
    <property type="project" value="InterPro"/>
</dbReference>
<dbReference type="PROSITE" id="PS50092">
    <property type="entry name" value="TSP1"/>
    <property type="match status" value="1"/>
</dbReference>
<keyword evidence="6" id="KW-1185">Reference proteome</keyword>
<protein>
    <submittedName>
        <fullName evidence="7">Peroxidasin-like</fullName>
    </submittedName>
</protein>
<dbReference type="KEGG" id="lak:106179838"/>
<dbReference type="SUPFAM" id="SSF48113">
    <property type="entry name" value="Heme-dependent peroxidases"/>
    <property type="match status" value="1"/>
</dbReference>
<sequence>MHGTATRSFREASRINPKGYLFETVTKIVANRLGLTALEASSVSHLDIMSGFRDTLQDFLTALGMDCPFDLQRRCDQRAKYRSFDGSCNNLKKPNWGKSFEPFKRFLHPMYEDGVNTERSKGRFSVPLPNPRAVSSSIHEGSNTTLNSKSHTRLLMLFGQFLDHDLTHTPVPKGINGSEINCCADDVLEHNRNVRIPREELASLLRKRSECMPIDIPTGDRRFRRSCMNFIRSLPTPNDKCELGYREQLNQVTSYIDASQVYGSTEEQARNLRSFFGGLLKTSVVNGKMFMPKDNSNQEKECVTPANKPEIKCFIAGDERSNEQLTLTMIHTMFVREHNRIATTLQRYNPHWDDERTYQETRRIVGAMLQHITYSMWLPMVLGHRGVDCFEVGVGTSGYFKGYNENIDPSIRNAFAAAGFRFGHSLVMEHIARYGRGYTPLPSIPLKNAFFKPEELYNTEQGGMESIARGIFKDPMEQCDRHLTPAVTDHLFEDPHSRIALDLAALNIQRGRDHALPPYNDWRHWCGLPKARHFFTSKDGLVNMDDVTAKKISEIYNHPDDIDLFTGGMAELPVPGGIVGPTFACILGRQFAALKFGDRFFYENGDEDIRFTEDQLEELRKTDMARLFCDNFNIASIPRNVFLMSDDTTNPLVDCRTVKSMDLRRWIERRNVCRDGQWSSWSDWRCIRCDQHNRIRMRVRRCDNPSPSSCGKNCEGSSIEVRRFDLINDSPLPANFENLSEAQRYNYVLTRRYN</sequence>
<dbReference type="PRINTS" id="PR00457">
    <property type="entry name" value="ANPEROXIDASE"/>
</dbReference>
<dbReference type="GO" id="GO:0046872">
    <property type="term" value="F:metal ion binding"/>
    <property type="evidence" value="ECO:0007669"/>
    <property type="project" value="UniProtKB-KW"/>
</dbReference>
<reference evidence="7" key="1">
    <citation type="submission" date="2025-08" db="UniProtKB">
        <authorList>
            <consortium name="RefSeq"/>
        </authorList>
    </citation>
    <scope>IDENTIFICATION</scope>
    <source>
        <tissue evidence="7">Gonads</tissue>
    </source>
</reference>
<dbReference type="OrthoDB" id="823504at2759"/>
<dbReference type="Pfam" id="PF03098">
    <property type="entry name" value="An_peroxidase"/>
    <property type="match status" value="1"/>
</dbReference>
<proteinExistence type="predicted"/>
<dbReference type="Gene3D" id="2.20.100.10">
    <property type="entry name" value="Thrombospondin type-1 (TSP1) repeat"/>
    <property type="match status" value="1"/>
</dbReference>
<keyword evidence="5" id="KW-0349">Heme</keyword>
<dbReference type="InterPro" id="IPR000884">
    <property type="entry name" value="TSP1_rpt"/>
</dbReference>
<dbReference type="InterPro" id="IPR037120">
    <property type="entry name" value="Haem_peroxidase_sf_animal"/>
</dbReference>
<feature type="binding site" description="axial binding residue" evidence="5">
    <location>
        <position position="424"/>
    </location>
    <ligand>
        <name>heme b</name>
        <dbReference type="ChEBI" id="CHEBI:60344"/>
    </ligand>
    <ligandPart>
        <name>Fe</name>
        <dbReference type="ChEBI" id="CHEBI:18248"/>
    </ligandPart>
</feature>
<gene>
    <name evidence="7" type="primary">LOC106179838</name>
</gene>
<dbReference type="InterPro" id="IPR036383">
    <property type="entry name" value="TSP1_rpt_sf"/>
</dbReference>
<evidence type="ECO:0000256" key="3">
    <source>
        <dbReference type="ARBA" id="ARBA00022729"/>
    </source>
</evidence>
<dbReference type="PANTHER" id="PTHR11475:SF4">
    <property type="entry name" value="CHORION PEROXIDASE"/>
    <property type="match status" value="1"/>
</dbReference>
<dbReference type="GO" id="GO:0020037">
    <property type="term" value="F:heme binding"/>
    <property type="evidence" value="ECO:0007669"/>
    <property type="project" value="InterPro"/>
</dbReference>
<dbReference type="RefSeq" id="XP_013419078.1">
    <property type="nucleotide sequence ID" value="XM_013563624.1"/>
</dbReference>
<dbReference type="Proteomes" id="UP000085678">
    <property type="component" value="Unplaced"/>
</dbReference>
<evidence type="ECO:0000256" key="1">
    <source>
        <dbReference type="ARBA" id="ARBA00004613"/>
    </source>
</evidence>
<dbReference type="PROSITE" id="PS50292">
    <property type="entry name" value="PEROXIDASE_3"/>
    <property type="match status" value="1"/>
</dbReference>
<organism evidence="6 7">
    <name type="scientific">Lingula anatina</name>
    <name type="common">Brachiopod</name>
    <name type="synonym">Lingula unguis</name>
    <dbReference type="NCBI Taxonomy" id="7574"/>
    <lineage>
        <taxon>Eukaryota</taxon>
        <taxon>Metazoa</taxon>
        <taxon>Spiralia</taxon>
        <taxon>Lophotrochozoa</taxon>
        <taxon>Brachiopoda</taxon>
        <taxon>Linguliformea</taxon>
        <taxon>Lingulata</taxon>
        <taxon>Lingulida</taxon>
        <taxon>Linguloidea</taxon>
        <taxon>Lingulidae</taxon>
        <taxon>Lingula</taxon>
    </lineage>
</organism>
<dbReference type="Gene3D" id="1.10.640.10">
    <property type="entry name" value="Haem peroxidase domain superfamily, animal type"/>
    <property type="match status" value="1"/>
</dbReference>
<evidence type="ECO:0000256" key="4">
    <source>
        <dbReference type="ARBA" id="ARBA00023180"/>
    </source>
</evidence>
<evidence type="ECO:0000256" key="2">
    <source>
        <dbReference type="ARBA" id="ARBA00022525"/>
    </source>
</evidence>
<accession>A0A1S3K8Y3</accession>
<dbReference type="GO" id="GO:0005576">
    <property type="term" value="C:extracellular region"/>
    <property type="evidence" value="ECO:0007669"/>
    <property type="project" value="UniProtKB-SubCell"/>
</dbReference>
<name>A0A1S3K8Y3_LINAN</name>
<comment type="subcellular location">
    <subcellularLocation>
        <location evidence="1">Secreted</location>
    </subcellularLocation>
</comment>
<dbReference type="FunCoup" id="A0A1S3K8Y3">
    <property type="interactions" value="7"/>
</dbReference>
<dbReference type="InterPro" id="IPR019791">
    <property type="entry name" value="Haem_peroxidase_animal"/>
</dbReference>
<keyword evidence="3" id="KW-0732">Signal</keyword>
<keyword evidence="4" id="KW-0325">Glycoprotein</keyword>
<dbReference type="GeneID" id="106179838"/>
<dbReference type="OMA" id="CNVGPRQ"/>
<keyword evidence="2" id="KW-0964">Secreted</keyword>
<evidence type="ECO:0000313" key="7">
    <source>
        <dbReference type="RefSeq" id="XP_013419078.1"/>
    </source>
</evidence>
<evidence type="ECO:0000313" key="6">
    <source>
        <dbReference type="Proteomes" id="UP000085678"/>
    </source>
</evidence>
<evidence type="ECO:0000256" key="5">
    <source>
        <dbReference type="PIRSR" id="PIRSR619791-2"/>
    </source>
</evidence>
<dbReference type="FunFam" id="1.10.640.10:FF:000003">
    <property type="entry name" value="chorion peroxidase"/>
    <property type="match status" value="1"/>
</dbReference>
<dbReference type="InterPro" id="IPR010255">
    <property type="entry name" value="Haem_peroxidase_sf"/>
</dbReference>
<dbReference type="GO" id="GO:0004601">
    <property type="term" value="F:peroxidase activity"/>
    <property type="evidence" value="ECO:0007669"/>
    <property type="project" value="InterPro"/>
</dbReference>
<dbReference type="CDD" id="cd09823">
    <property type="entry name" value="peroxinectin_like"/>
    <property type="match status" value="1"/>
</dbReference>